<evidence type="ECO:0000313" key="2">
    <source>
        <dbReference type="Proteomes" id="UP000297595"/>
    </source>
</evidence>
<evidence type="ECO:0000313" key="1">
    <source>
        <dbReference type="EMBL" id="TGJ66504.1"/>
    </source>
</evidence>
<dbReference type="Proteomes" id="UP000297595">
    <property type="component" value="Unassembled WGS sequence"/>
</dbReference>
<accession>A0A7C8K9P5</accession>
<organism evidence="1 2">
    <name type="scientific">Orbilia oligospora</name>
    <name type="common">Nematode-trapping fungus</name>
    <name type="synonym">Arthrobotrys oligospora</name>
    <dbReference type="NCBI Taxonomy" id="2813651"/>
    <lineage>
        <taxon>Eukaryota</taxon>
        <taxon>Fungi</taxon>
        <taxon>Dikarya</taxon>
        <taxon>Ascomycota</taxon>
        <taxon>Pezizomycotina</taxon>
        <taxon>Orbiliomycetes</taxon>
        <taxon>Orbiliales</taxon>
        <taxon>Orbiliaceae</taxon>
        <taxon>Orbilia</taxon>
    </lineage>
</organism>
<protein>
    <submittedName>
        <fullName evidence="1">Uncharacterized protein</fullName>
    </submittedName>
</protein>
<comment type="caution">
    <text evidence="1">The sequence shown here is derived from an EMBL/GenBank/DDBJ whole genome shotgun (WGS) entry which is preliminary data.</text>
</comment>
<name>A0A7C8K9P5_ORBOL</name>
<dbReference type="AlphaFoldDB" id="A0A7C8K9P5"/>
<gene>
    <name evidence="1" type="ORF">EYR41_008131</name>
</gene>
<reference evidence="1 2" key="1">
    <citation type="submission" date="2019-03" db="EMBL/GenBank/DDBJ databases">
        <title>Nematode-trapping fungi genome.</title>
        <authorList>
            <person name="Vidal-Diez De Ulzurrun G."/>
        </authorList>
    </citation>
    <scope>NUCLEOTIDE SEQUENCE [LARGE SCALE GENOMIC DNA]</scope>
    <source>
        <strain evidence="1 2">TWF154</strain>
    </source>
</reference>
<proteinExistence type="predicted"/>
<sequence>MNEWGGPKKPATVVVGRQVKKKKKRAPLVVNWGKRKDPREKFVDSKKLFLKAFEFHLTGRRGYPLLFVARRTRTTRTTDSNAEKKHPVSVHKLARCRRKIKYKNKK</sequence>
<dbReference type="EMBL" id="SOZJ01000005">
    <property type="protein sequence ID" value="TGJ66504.1"/>
    <property type="molecule type" value="Genomic_DNA"/>
</dbReference>